<proteinExistence type="predicted"/>
<evidence type="ECO:0000313" key="2">
    <source>
        <dbReference type="EMBL" id="CAH9076713.1"/>
    </source>
</evidence>
<name>A0A9P0YVG2_CUSEU</name>
<protein>
    <submittedName>
        <fullName evidence="2">Uncharacterized protein</fullName>
    </submittedName>
</protein>
<evidence type="ECO:0000256" key="1">
    <source>
        <dbReference type="SAM" id="MobiDB-lite"/>
    </source>
</evidence>
<organism evidence="2 3">
    <name type="scientific">Cuscuta europaea</name>
    <name type="common">European dodder</name>
    <dbReference type="NCBI Taxonomy" id="41803"/>
    <lineage>
        <taxon>Eukaryota</taxon>
        <taxon>Viridiplantae</taxon>
        <taxon>Streptophyta</taxon>
        <taxon>Embryophyta</taxon>
        <taxon>Tracheophyta</taxon>
        <taxon>Spermatophyta</taxon>
        <taxon>Magnoliopsida</taxon>
        <taxon>eudicotyledons</taxon>
        <taxon>Gunneridae</taxon>
        <taxon>Pentapetalae</taxon>
        <taxon>asterids</taxon>
        <taxon>lamiids</taxon>
        <taxon>Solanales</taxon>
        <taxon>Convolvulaceae</taxon>
        <taxon>Cuscuteae</taxon>
        <taxon>Cuscuta</taxon>
        <taxon>Cuscuta subgen. Cuscuta</taxon>
    </lineage>
</organism>
<evidence type="ECO:0000313" key="3">
    <source>
        <dbReference type="Proteomes" id="UP001152484"/>
    </source>
</evidence>
<dbReference type="Proteomes" id="UP001152484">
    <property type="component" value="Unassembled WGS sequence"/>
</dbReference>
<feature type="region of interest" description="Disordered" evidence="1">
    <location>
        <begin position="40"/>
        <end position="84"/>
    </location>
</feature>
<sequence>MSGRSSFSRTTGGRGGRGGGRGHVLVMQNYDIPIIEEYDSDEEEEIEAEQGMNESRSLTPEGHHESAASVFGSYGGEGSSNIVQ</sequence>
<feature type="compositionally biased region" description="Low complexity" evidence="1">
    <location>
        <begin position="1"/>
        <end position="11"/>
    </location>
</feature>
<accession>A0A9P0YVG2</accession>
<feature type="non-terminal residue" evidence="2">
    <location>
        <position position="84"/>
    </location>
</feature>
<keyword evidence="3" id="KW-1185">Reference proteome</keyword>
<feature type="compositionally biased region" description="Gly residues" evidence="1">
    <location>
        <begin position="12"/>
        <end position="22"/>
    </location>
</feature>
<dbReference type="AlphaFoldDB" id="A0A9P0YVG2"/>
<comment type="caution">
    <text evidence="2">The sequence shown here is derived from an EMBL/GenBank/DDBJ whole genome shotgun (WGS) entry which is preliminary data.</text>
</comment>
<feature type="region of interest" description="Disordered" evidence="1">
    <location>
        <begin position="1"/>
        <end position="24"/>
    </location>
</feature>
<gene>
    <name evidence="2" type="ORF">CEURO_LOCUS5965</name>
</gene>
<reference evidence="2" key="1">
    <citation type="submission" date="2022-07" db="EMBL/GenBank/DDBJ databases">
        <authorList>
            <person name="Macas J."/>
            <person name="Novak P."/>
            <person name="Neumann P."/>
        </authorList>
    </citation>
    <scope>NUCLEOTIDE SEQUENCE</scope>
</reference>
<dbReference type="EMBL" id="CAMAPE010000010">
    <property type="protein sequence ID" value="CAH9076713.1"/>
    <property type="molecule type" value="Genomic_DNA"/>
</dbReference>